<dbReference type="Gene3D" id="3.40.50.2000">
    <property type="entry name" value="Glycogen Phosphorylase B"/>
    <property type="match status" value="2"/>
</dbReference>
<gene>
    <name evidence="4" type="primary">pimB_2</name>
    <name evidence="4" type="ORF">Mal15_27810</name>
</gene>
<dbReference type="KEGG" id="smam:Mal15_27810"/>
<evidence type="ECO:0000259" key="2">
    <source>
        <dbReference type="Pfam" id="PF00534"/>
    </source>
</evidence>
<dbReference type="AlphaFoldDB" id="A0A5B9MEZ8"/>
<dbReference type="GO" id="GO:0016757">
    <property type="term" value="F:glycosyltransferase activity"/>
    <property type="evidence" value="ECO:0007669"/>
    <property type="project" value="UniProtKB-KW"/>
</dbReference>
<dbReference type="CDD" id="cd03801">
    <property type="entry name" value="GT4_PimA-like"/>
    <property type="match status" value="1"/>
</dbReference>
<dbReference type="EMBL" id="CP036264">
    <property type="protein sequence ID" value="QEF98726.1"/>
    <property type="molecule type" value="Genomic_DNA"/>
</dbReference>
<dbReference type="RefSeq" id="WP_167546787.1">
    <property type="nucleotide sequence ID" value="NZ_CP036264.1"/>
</dbReference>
<reference evidence="4 5" key="1">
    <citation type="submission" date="2019-02" db="EMBL/GenBank/DDBJ databases">
        <title>Planctomycetal bacteria perform biofilm scaping via a novel small molecule.</title>
        <authorList>
            <person name="Jeske O."/>
            <person name="Boedeker C."/>
            <person name="Wiegand S."/>
            <person name="Breitling P."/>
            <person name="Kallscheuer N."/>
            <person name="Jogler M."/>
            <person name="Rohde M."/>
            <person name="Petersen J."/>
            <person name="Medema M.H."/>
            <person name="Surup F."/>
            <person name="Jogler C."/>
        </authorList>
    </citation>
    <scope>NUCLEOTIDE SEQUENCE [LARGE SCALE GENOMIC DNA]</scope>
    <source>
        <strain evidence="4 5">Mal15</strain>
    </source>
</reference>
<dbReference type="Proteomes" id="UP000321353">
    <property type="component" value="Chromosome"/>
</dbReference>
<accession>A0A5B9MEZ8</accession>
<feature type="domain" description="Glycosyltransferase subfamily 4-like N-terminal" evidence="3">
    <location>
        <begin position="14"/>
        <end position="169"/>
    </location>
</feature>
<dbReference type="Pfam" id="PF00534">
    <property type="entry name" value="Glycos_transf_1"/>
    <property type="match status" value="1"/>
</dbReference>
<keyword evidence="4" id="KW-0328">Glycosyltransferase</keyword>
<dbReference type="PANTHER" id="PTHR46401:SF2">
    <property type="entry name" value="GLYCOSYLTRANSFERASE WBBK-RELATED"/>
    <property type="match status" value="1"/>
</dbReference>
<dbReference type="InterPro" id="IPR001296">
    <property type="entry name" value="Glyco_trans_1"/>
</dbReference>
<dbReference type="SUPFAM" id="SSF53756">
    <property type="entry name" value="UDP-Glycosyltransferase/glycogen phosphorylase"/>
    <property type="match status" value="1"/>
</dbReference>
<keyword evidence="5" id="KW-1185">Reference proteome</keyword>
<dbReference type="Pfam" id="PF13439">
    <property type="entry name" value="Glyco_transf_4"/>
    <property type="match status" value="1"/>
</dbReference>
<evidence type="ECO:0000313" key="4">
    <source>
        <dbReference type="EMBL" id="QEF98726.1"/>
    </source>
</evidence>
<organism evidence="4 5">
    <name type="scientific">Stieleria maiorica</name>
    <dbReference type="NCBI Taxonomy" id="2795974"/>
    <lineage>
        <taxon>Bacteria</taxon>
        <taxon>Pseudomonadati</taxon>
        <taxon>Planctomycetota</taxon>
        <taxon>Planctomycetia</taxon>
        <taxon>Pirellulales</taxon>
        <taxon>Pirellulaceae</taxon>
        <taxon>Stieleria</taxon>
    </lineage>
</organism>
<sequence length="381" mass="42783">MNVLFITSHLSPTNGWGKVAVETIRRFTRDGHQVTVLTDDPADVDCGTVSVVRVATLHSKEGGRTRGVRILCDLVQCRKLGLPDDVLIFCLTEDLLPLAAKLAKRGRSLVCFAHGTYAIKSLRGANRELYLKSFDRCDLILCNSKYTQQQLSLVANHEFAKRSRVAPLGCDQMISEEEYLRSIGQRQNLVIAVGQLKPRKAIVESIQAFHRVRERFPQYEFHVIGDTRLTDYVSQIEAIVTQLDLVDAVRLVGKVDANALRGYYMRAKLLLMPSINENDHFEGFGLVHLEANSWGTPSIGSTGCGHEQAINNGVSGLLTPQRDIDAIGKAMLEILGTERSWMQYSRQAYDFSHTMSWDNYHRSCLQWISEAVGRPARHLEI</sequence>
<proteinExistence type="predicted"/>
<dbReference type="GO" id="GO:0009103">
    <property type="term" value="P:lipopolysaccharide biosynthetic process"/>
    <property type="evidence" value="ECO:0007669"/>
    <property type="project" value="TreeGrafter"/>
</dbReference>
<keyword evidence="1 4" id="KW-0808">Transferase</keyword>
<evidence type="ECO:0000256" key="1">
    <source>
        <dbReference type="ARBA" id="ARBA00022679"/>
    </source>
</evidence>
<evidence type="ECO:0000313" key="5">
    <source>
        <dbReference type="Proteomes" id="UP000321353"/>
    </source>
</evidence>
<protein>
    <submittedName>
        <fullName evidence="4">GDP-mannose-dependent alpha-(1-6)-phosphatidylinositol monomannoside mannosyltransferase</fullName>
    </submittedName>
</protein>
<feature type="domain" description="Glycosyl transferase family 1" evidence="2">
    <location>
        <begin position="185"/>
        <end position="349"/>
    </location>
</feature>
<dbReference type="PANTHER" id="PTHR46401">
    <property type="entry name" value="GLYCOSYLTRANSFERASE WBBK-RELATED"/>
    <property type="match status" value="1"/>
</dbReference>
<name>A0A5B9MEZ8_9BACT</name>
<dbReference type="InterPro" id="IPR028098">
    <property type="entry name" value="Glyco_trans_4-like_N"/>
</dbReference>
<evidence type="ECO:0000259" key="3">
    <source>
        <dbReference type="Pfam" id="PF13439"/>
    </source>
</evidence>